<dbReference type="Proteomes" id="UP000231553">
    <property type="component" value="Unassembled WGS sequence"/>
</dbReference>
<proteinExistence type="predicted"/>
<dbReference type="RefSeq" id="WP_205965021.1">
    <property type="nucleotide sequence ID" value="NZ_PGTB01000242.1"/>
</dbReference>
<evidence type="ECO:0000313" key="2">
    <source>
        <dbReference type="EMBL" id="PJE34085.1"/>
    </source>
</evidence>
<sequence length="69" mass="7198">GAAPPVFIRPPEGEDTPPPAPAAAGAATPEPHVPEAEPVEPEKEDRAISGIEKVMRRNARAGSHSRDPD</sequence>
<organism evidence="2 3">
    <name type="scientific">Pseudooceanicola lipolyticus</name>
    <dbReference type="NCBI Taxonomy" id="2029104"/>
    <lineage>
        <taxon>Bacteria</taxon>
        <taxon>Pseudomonadati</taxon>
        <taxon>Pseudomonadota</taxon>
        <taxon>Alphaproteobacteria</taxon>
        <taxon>Rhodobacterales</taxon>
        <taxon>Paracoccaceae</taxon>
        <taxon>Pseudooceanicola</taxon>
    </lineage>
</organism>
<dbReference type="EMBL" id="PGTB01000242">
    <property type="protein sequence ID" value="PJE34085.1"/>
    <property type="molecule type" value="Genomic_DNA"/>
</dbReference>
<evidence type="ECO:0000256" key="1">
    <source>
        <dbReference type="SAM" id="MobiDB-lite"/>
    </source>
</evidence>
<evidence type="ECO:0000313" key="3">
    <source>
        <dbReference type="Proteomes" id="UP000231553"/>
    </source>
</evidence>
<feature type="non-terminal residue" evidence="2">
    <location>
        <position position="1"/>
    </location>
</feature>
<dbReference type="AlphaFoldDB" id="A0A2M8IU79"/>
<gene>
    <name evidence="2" type="ORF">CVM52_24075</name>
</gene>
<reference evidence="2 3" key="1">
    <citation type="journal article" date="2018" name="Int. J. Syst. Evol. Microbiol.">
        <title>Pseudooceanicola lipolyticus sp. nov., a marine alphaproteobacterium, reclassification of Oceanicola flagellatus as Pseudooceanicola flagellatus comb. nov. and emended description of the genus Pseudooceanicola.</title>
        <authorList>
            <person name="Huang M.-M."/>
            <person name="Guo L.-L."/>
            <person name="Wu Y.-H."/>
            <person name="Lai Q.-L."/>
            <person name="Shao Z.-Z."/>
            <person name="Wang C.-S."/>
            <person name="Wu M."/>
            <person name="Xu X.-W."/>
        </authorList>
    </citation>
    <scope>NUCLEOTIDE SEQUENCE [LARGE SCALE GENOMIC DNA]</scope>
    <source>
        <strain evidence="2 3">157</strain>
    </source>
</reference>
<accession>A0A2M8IU79</accession>
<comment type="caution">
    <text evidence="2">The sequence shown here is derived from an EMBL/GenBank/DDBJ whole genome shotgun (WGS) entry which is preliminary data.</text>
</comment>
<name>A0A2M8IU79_9RHOB</name>
<feature type="region of interest" description="Disordered" evidence="1">
    <location>
        <begin position="1"/>
        <end position="69"/>
    </location>
</feature>
<feature type="compositionally biased region" description="Basic and acidic residues" evidence="1">
    <location>
        <begin position="32"/>
        <end position="47"/>
    </location>
</feature>
<keyword evidence="3" id="KW-1185">Reference proteome</keyword>
<protein>
    <submittedName>
        <fullName evidence="2">Uncharacterized protein</fullName>
    </submittedName>
</protein>